<protein>
    <submittedName>
        <fullName evidence="1">Uncharacterized protein</fullName>
    </submittedName>
</protein>
<reference evidence="1" key="1">
    <citation type="submission" date="2015-11" db="EMBL/GenBank/DDBJ databases">
        <title>De novo transcriptome assembly of four potential Pierce s Disease insect vectors from Arizona vineyards.</title>
        <authorList>
            <person name="Tassone E.E."/>
        </authorList>
    </citation>
    <scope>NUCLEOTIDE SEQUENCE</scope>
</reference>
<name>A0A1B6KQH5_9HEMI</name>
<gene>
    <name evidence="1" type="ORF">g.54768</name>
</gene>
<dbReference type="AlphaFoldDB" id="A0A1B6KQH5"/>
<feature type="non-terminal residue" evidence="1">
    <location>
        <position position="1"/>
    </location>
</feature>
<accession>A0A1B6KQH5</accession>
<sequence length="104" mass="11626">ALGEIIEHIIDNLDAENTIISTFLDLSKAFNYLDHNLILDKLKSLGISETAHVWFQSYLSNRTQIVELRESTKCTTTVIQTTKCKTRSSSRLGFGTGPLCSVYS</sequence>
<organism evidence="1">
    <name type="scientific">Graphocephala atropunctata</name>
    <dbReference type="NCBI Taxonomy" id="36148"/>
    <lineage>
        <taxon>Eukaryota</taxon>
        <taxon>Metazoa</taxon>
        <taxon>Ecdysozoa</taxon>
        <taxon>Arthropoda</taxon>
        <taxon>Hexapoda</taxon>
        <taxon>Insecta</taxon>
        <taxon>Pterygota</taxon>
        <taxon>Neoptera</taxon>
        <taxon>Paraneoptera</taxon>
        <taxon>Hemiptera</taxon>
        <taxon>Auchenorrhyncha</taxon>
        <taxon>Membracoidea</taxon>
        <taxon>Cicadellidae</taxon>
        <taxon>Cicadellinae</taxon>
        <taxon>Cicadellini</taxon>
        <taxon>Graphocephala</taxon>
    </lineage>
</organism>
<dbReference type="PANTHER" id="PTHR33332">
    <property type="entry name" value="REVERSE TRANSCRIPTASE DOMAIN-CONTAINING PROTEIN"/>
    <property type="match status" value="1"/>
</dbReference>
<proteinExistence type="predicted"/>
<evidence type="ECO:0000313" key="1">
    <source>
        <dbReference type="EMBL" id="JAT13698.1"/>
    </source>
</evidence>
<dbReference type="EMBL" id="GEBQ01026279">
    <property type="protein sequence ID" value="JAT13698.1"/>
    <property type="molecule type" value="Transcribed_RNA"/>
</dbReference>